<dbReference type="Gene3D" id="3.40.50.150">
    <property type="entry name" value="Vaccinia Virus protein VP39"/>
    <property type="match status" value="1"/>
</dbReference>
<dbReference type="InterPro" id="IPR013094">
    <property type="entry name" value="AB_hydrolase_3"/>
</dbReference>
<comment type="pathway">
    <text evidence="1">Secondary metabolite biosynthesis.</text>
</comment>
<gene>
    <name evidence="12" type="ORF">ATEIFO6365_0011001200</name>
</gene>
<dbReference type="InterPro" id="IPR016036">
    <property type="entry name" value="Malonyl_transacylase_ACP-bd"/>
</dbReference>
<dbReference type="InterPro" id="IPR041068">
    <property type="entry name" value="HTH_51"/>
</dbReference>
<dbReference type="SUPFAM" id="SSF55048">
    <property type="entry name" value="Probable ACP-binding domain of malonyl-CoA ACP transacylase"/>
    <property type="match status" value="1"/>
</dbReference>
<dbReference type="PROSITE" id="PS00012">
    <property type="entry name" value="PHOSPHOPANTETHEINE"/>
    <property type="match status" value="1"/>
</dbReference>
<dbReference type="Proteomes" id="UP000452235">
    <property type="component" value="Unassembled WGS sequence"/>
</dbReference>
<dbReference type="GO" id="GO:0006633">
    <property type="term" value="P:fatty acid biosynthetic process"/>
    <property type="evidence" value="ECO:0007669"/>
    <property type="project" value="InterPro"/>
</dbReference>
<organism evidence="12 13">
    <name type="scientific">Aspergillus terreus</name>
    <dbReference type="NCBI Taxonomy" id="33178"/>
    <lineage>
        <taxon>Eukaryota</taxon>
        <taxon>Fungi</taxon>
        <taxon>Dikarya</taxon>
        <taxon>Ascomycota</taxon>
        <taxon>Pezizomycotina</taxon>
        <taxon>Eurotiomycetes</taxon>
        <taxon>Eurotiomycetidae</taxon>
        <taxon>Eurotiales</taxon>
        <taxon>Aspergillaceae</taxon>
        <taxon>Aspergillus</taxon>
        <taxon>Aspergillus subgen. Circumdati</taxon>
    </lineage>
</organism>
<evidence type="ECO:0000256" key="7">
    <source>
        <dbReference type="PROSITE-ProRule" id="PRU01363"/>
    </source>
</evidence>
<evidence type="ECO:0000256" key="1">
    <source>
        <dbReference type="ARBA" id="ARBA00005179"/>
    </source>
</evidence>
<dbReference type="Pfam" id="PF00109">
    <property type="entry name" value="ketoacyl-synt"/>
    <property type="match status" value="1"/>
</dbReference>
<dbReference type="InterPro" id="IPR006162">
    <property type="entry name" value="Ppantetheine_attach_site"/>
</dbReference>
<dbReference type="InterPro" id="IPR049900">
    <property type="entry name" value="PKS_mFAS_DH"/>
</dbReference>
<dbReference type="InterPro" id="IPR020806">
    <property type="entry name" value="PKS_PP-bd"/>
</dbReference>
<dbReference type="Gene3D" id="3.40.366.10">
    <property type="entry name" value="Malonyl-Coenzyme A Acyl Carrier Protein, domain 2"/>
    <property type="match status" value="2"/>
</dbReference>
<feature type="compositionally biased region" description="Low complexity" evidence="8">
    <location>
        <begin position="1601"/>
        <end position="1611"/>
    </location>
</feature>
<dbReference type="GO" id="GO:0032259">
    <property type="term" value="P:methylation"/>
    <property type="evidence" value="ECO:0007669"/>
    <property type="project" value="UniProtKB-KW"/>
</dbReference>
<dbReference type="Pfam" id="PF18558">
    <property type="entry name" value="HTH_51"/>
    <property type="match status" value="1"/>
</dbReference>
<dbReference type="InterPro" id="IPR020841">
    <property type="entry name" value="PKS_Beta-ketoAc_synthase_dom"/>
</dbReference>
<keyword evidence="6" id="KW-0511">Multifunctional enzyme</keyword>
<dbReference type="PANTHER" id="PTHR43775:SF21">
    <property type="entry name" value="NON-REDUCING POLYKETIDE SYNTHASE AUSA-RELATED"/>
    <property type="match status" value="1"/>
</dbReference>
<dbReference type="InterPro" id="IPR018201">
    <property type="entry name" value="Ketoacyl_synth_AS"/>
</dbReference>
<comment type="caution">
    <text evidence="12">The sequence shown here is derived from an EMBL/GenBank/DDBJ whole genome shotgun (WGS) entry which is preliminary data.</text>
</comment>
<dbReference type="InterPro" id="IPR049552">
    <property type="entry name" value="PKS_DH_N"/>
</dbReference>
<dbReference type="Gene3D" id="3.40.47.10">
    <property type="match status" value="1"/>
</dbReference>
<evidence type="ECO:0000256" key="8">
    <source>
        <dbReference type="SAM" id="MobiDB-lite"/>
    </source>
</evidence>
<protein>
    <submittedName>
        <fullName evidence="12">Polyketide synthase</fullName>
    </submittedName>
</protein>
<feature type="region of interest" description="N-terminal hotdog fold" evidence="7">
    <location>
        <begin position="1263"/>
        <end position="1393"/>
    </location>
</feature>
<dbReference type="InterPro" id="IPR013217">
    <property type="entry name" value="Methyltransf_12"/>
</dbReference>
<evidence type="ECO:0000256" key="3">
    <source>
        <dbReference type="ARBA" id="ARBA00022553"/>
    </source>
</evidence>
<feature type="active site" description="Proton acceptor; for dehydratase activity" evidence="7">
    <location>
        <position position="1297"/>
    </location>
</feature>
<dbReference type="SMART" id="SM00825">
    <property type="entry name" value="PKS_KS"/>
    <property type="match status" value="1"/>
</dbReference>
<dbReference type="VEuPathDB" id="FungiDB:ATEG_03629"/>
<dbReference type="Pfam" id="PF00550">
    <property type="entry name" value="PP-binding"/>
    <property type="match status" value="2"/>
</dbReference>
<dbReference type="CDD" id="cd00833">
    <property type="entry name" value="PKS"/>
    <property type="match status" value="1"/>
</dbReference>
<dbReference type="Gene3D" id="1.10.1200.10">
    <property type="entry name" value="ACP-like"/>
    <property type="match status" value="1"/>
</dbReference>
<dbReference type="InterPro" id="IPR032088">
    <property type="entry name" value="SAT"/>
</dbReference>
<dbReference type="InterPro" id="IPR029058">
    <property type="entry name" value="AB_hydrolase_fold"/>
</dbReference>
<dbReference type="GO" id="GO:0031177">
    <property type="term" value="F:phosphopantetheine binding"/>
    <property type="evidence" value="ECO:0007669"/>
    <property type="project" value="InterPro"/>
</dbReference>
<evidence type="ECO:0000256" key="6">
    <source>
        <dbReference type="ARBA" id="ARBA00023268"/>
    </source>
</evidence>
<dbReference type="Gene3D" id="3.40.50.1820">
    <property type="entry name" value="alpha/beta hydrolase"/>
    <property type="match status" value="1"/>
</dbReference>
<keyword evidence="4" id="KW-0489">Methyltransferase</keyword>
<evidence type="ECO:0000259" key="9">
    <source>
        <dbReference type="PROSITE" id="PS50075"/>
    </source>
</evidence>
<dbReference type="InterPro" id="IPR050091">
    <property type="entry name" value="PKS_NRPS_Biosynth_Enz"/>
</dbReference>
<feature type="domain" description="Carrier" evidence="9">
    <location>
        <begin position="1617"/>
        <end position="1691"/>
    </location>
</feature>
<feature type="region of interest" description="Disordered" evidence="8">
    <location>
        <begin position="1590"/>
        <end position="1611"/>
    </location>
</feature>
<dbReference type="GO" id="GO:0004315">
    <property type="term" value="F:3-oxoacyl-[acyl-carrier-protein] synthase activity"/>
    <property type="evidence" value="ECO:0007669"/>
    <property type="project" value="InterPro"/>
</dbReference>
<dbReference type="InterPro" id="IPR001227">
    <property type="entry name" value="Ac_transferase_dom_sf"/>
</dbReference>
<sequence>MTANLLLCGSQAIQWSEDYLSSLRETLLAAPALQPLANAVRDLPQLWATLLEADTALHKIPGKQTLDRFTRWLDGEQLLDMDSPSDSNMIMSPLTVIMQLVEYISHLRQSNLTHLQILDGAKHGGIQGFCTGFLTAITLSISRDESDVAELGAVALRLATCIGAYVDLDQCNTSGFACLAVRWPAAADEGKVNDILETYDGAYISVRSDVTLATLTVPRAAKSIITEKLSNMGVHVKDIPLSGRFHSQVNCESFAKLVSLCKSTTALQFPGHCRPLVPLRSNADGDLLSGNEVLHVAALNSLLLDVSDWHKTVSKAMDNIGRTTSAAPEVSLLGLGDCIPRTIRQSTALHVSHIKTGSTQSRDDPYQYPQDSIAIVGMGCRFPGADSLEEYWRVIESATSMLGDLPEGRFPKTNLRRDPDGKIPLNGNFLRHPDLWDHRFFKRSSREAASMDPQHRLALEVAYEALESAGYFAQRSPAKDIGCYMGVAASDYEDNVASHAPTAFSVLGMVRAFTSGKISHFFGLSGPSLVFDTACSSSLVAIHTACRALQANECSMALAGGVNVITSPTLHQNLGAANFLSPTGGSKSFDDRADGYCRGEGAGIVLLKRLDRAIAEKDRILGVIAGSAVNQNDNAYPVTVPVSMSQTALYRRVLDISGLSSRHVSYVEAHGTGTPKGDPIECASIRQVFGGQVNRKLYFGSVKANIGHAEAASGVAGLIKVLLMMQKRSIPPQALFASLNKSIPPLEPDNMAIAQRVTPWSEEFYAACVNNYGAAGSNAALIVTQPPNIGRGSHAGVALKNCPILLCANTAGSLRQTTVVLREFLAHNRAIPENDFLKSTAFHLAKRFNPSFKYRHSFSVASLDQLDEKLRICSQLPDSELLLPSSHRPVVLAFGGQTGNVVHLSEEVYRGSSILRKYLDECDMQLRQLGLTSIFPTIFEQTPIENTVQLHCMMFSLQYASAMAWIAAGLQVQTVIGHSFGQLTAMCVAGVLSLVDAIRLIAGRATIIQEKWDTDRGCMLLVQGELALVQKVISQAREATSHVEIACFNGPNSFVLVGSEADINAFDGLAASSLKTRKMAVTHGFHSRFVDTIMDDYQKLADSLEYKSPTIAIETCSSGETWDMFTADKVAKQSRQPVYFAEAVERIAQRLGSCTWIEAGSGSGITNMARRALNDTTNHDFHAVNLGGPEPWAAFADTTVSLWQAGVQVDYWPFHKEQQLEYLPLNLPPYQFERSRHWLEYVDRPGADGLIQSKEAQSVETKPKLVSFVKYLDSNRQTAEFSIGQDCEQYQALVRGHAVLANTLCPAALYVEMAASAASLLVPDFSPSTYTSRVEDLHMQSPLAIDLKRGLRLVLSASGSETWQFIMQSFPLSDRDNATQHASGTVNISSLTSEKLQSRFSRYKRIVNYERCESLLSDSGTSAIQGSLVYKMFDKVVVYSDIFRGVSKIASRGHEVTGQVSLPSAGLELVKDSVCNPLVVDNFTQVAGLHVNSLDDCGSNEVYLCNGIEQIDACKPLDASGSWLVHSSFDRVGTRELVNDIFVFDASTKGLVMTLFGLRFAKVPTASLKRALERANAVQNPVQTPSLKVTEPSATIQKAQPASTYPKPTKTAPAADAQIRTATMVLLNEVADVPLSDITDDAQLEDLGIDSLMAAELLSAIRERFNFDIPTSTFASIVDFKGLYQHIASGTDAGILTPSSSVMESDDSILEVQYTETSTPFSEIAYPLEDKDAGDNAQADQIAQLSQLFAEHLECPLPIPSGETLRNIGLDSLVGMELAADIQQAFGRKVDLANMDPECTFGQFCDMLIPKPTLSVPTVSEKVDKTVRWASTEIAYTAKREEKLKDAVEVQSDGGNVNYLAHCAEDFAQIRKNYTTFAKQTGFANFRANVYPQQKELVCAYVTEAFAALGSDLKTIPSGSPLPPIQHIPRHAKVMKQYYKVLEDSGLITITGNGPIRTAKPVSPVKSEDLYQMIYSAFPQHRGEHKLLSSTGSKLASCLKGERDPLQILFGSKASKDLMEDVYTNSPMFATGTRILGDFFVKTFAKYKGPEKLRILELGAGTGGTTKYIVEKLLEHNIPFTYTFTDLSPSLVALAKRKFSHYGCLEFLVLDIEKTPPEHLTNSYHAILSSNCVHATKNLLNSTTNTRKLLRANGFLCLLELTRNLFWLDCVFGLLEGWWLFEDGRKHVLADEYLWKETLLEAGFRHVDWSDDDTEESDQFRVITGFVADIGHNALDQAEPVTTKLPTMETTSFATVDGIPLLADIYYPTKPDAPGVKRPIALMIHGGGHIMLSRRDIRPKQTRLLLERGLLPVSIDYRLCPEVSLTEGPIPDACAALNWVRTVLPTLRLQRADIHPNGDKVAVVGWSTGGTLSMMLAFSAPQRGIRPPDAILAFYCPTDYEAEFFRTPNYPEDTSEVVPKTYDILEGVQDRPITAYNVPAHQGATGGWMSLSDPRSRIALHMNWRGQMMPVLLDGLPSKKKLLEAGGDTSPSKWMDLPQPSLDRLRAVSPYAQMVEGNYRVPTFLVHGTRDDLIPWEQSVRTKEALAAQGVAAGVAVVDDAVHLFDLYRDPEGRYWKAVLEGYDFLLRHL</sequence>
<dbReference type="GO" id="GO:0008236">
    <property type="term" value="F:serine-type peptidase activity"/>
    <property type="evidence" value="ECO:0007669"/>
    <property type="project" value="InterPro"/>
</dbReference>
<dbReference type="PANTHER" id="PTHR43775">
    <property type="entry name" value="FATTY ACID SYNTHASE"/>
    <property type="match status" value="1"/>
</dbReference>
<dbReference type="Pfam" id="PF21089">
    <property type="entry name" value="PKS_DH_N"/>
    <property type="match status" value="1"/>
</dbReference>
<reference evidence="12 13" key="1">
    <citation type="submission" date="2020-01" db="EMBL/GenBank/DDBJ databases">
        <title>Aspergillus terreus IFO 6365 whole genome shotgun sequence.</title>
        <authorList>
            <person name="Kanamasa S."/>
            <person name="Takahashi H."/>
        </authorList>
    </citation>
    <scope>NUCLEOTIDE SEQUENCE [LARGE SCALE GENOMIC DNA]</scope>
    <source>
        <strain evidence="12 13">IFO 6365</strain>
    </source>
</reference>
<dbReference type="InterPro" id="IPR049551">
    <property type="entry name" value="PKS_DH_C"/>
</dbReference>
<dbReference type="SUPFAM" id="SSF53474">
    <property type="entry name" value="alpha/beta-Hydrolases"/>
    <property type="match status" value="1"/>
</dbReference>
<dbReference type="InterPro" id="IPR042104">
    <property type="entry name" value="PKS_dehydratase_sf"/>
</dbReference>
<dbReference type="Pfam" id="PF07859">
    <property type="entry name" value="Abhydrolase_3"/>
    <property type="match status" value="1"/>
</dbReference>
<feature type="compositionally biased region" description="Polar residues" evidence="8">
    <location>
        <begin position="1590"/>
        <end position="1600"/>
    </location>
</feature>
<evidence type="ECO:0000256" key="4">
    <source>
        <dbReference type="ARBA" id="ARBA00022603"/>
    </source>
</evidence>
<evidence type="ECO:0000256" key="5">
    <source>
        <dbReference type="ARBA" id="ARBA00022679"/>
    </source>
</evidence>
<feature type="domain" description="Carrier" evidence="9">
    <location>
        <begin position="1736"/>
        <end position="1812"/>
    </location>
</feature>
<dbReference type="InterPro" id="IPR016039">
    <property type="entry name" value="Thiolase-like"/>
</dbReference>
<dbReference type="GO" id="GO:0006508">
    <property type="term" value="P:proteolysis"/>
    <property type="evidence" value="ECO:0007669"/>
    <property type="project" value="InterPro"/>
</dbReference>
<dbReference type="Pfam" id="PF02801">
    <property type="entry name" value="Ketoacyl-synt_C"/>
    <property type="match status" value="1"/>
</dbReference>
<dbReference type="InterPro" id="IPR009081">
    <property type="entry name" value="PP-bd_ACP"/>
</dbReference>
<dbReference type="Gene3D" id="3.10.129.110">
    <property type="entry name" value="Polyketide synthase dehydratase"/>
    <property type="match status" value="1"/>
</dbReference>
<evidence type="ECO:0000256" key="2">
    <source>
        <dbReference type="ARBA" id="ARBA00022450"/>
    </source>
</evidence>
<dbReference type="EMBL" id="BLJY01000011">
    <property type="protein sequence ID" value="GFF19753.1"/>
    <property type="molecule type" value="Genomic_DNA"/>
</dbReference>
<dbReference type="SMART" id="SM00823">
    <property type="entry name" value="PKS_PP"/>
    <property type="match status" value="1"/>
</dbReference>
<dbReference type="InterPro" id="IPR016035">
    <property type="entry name" value="Acyl_Trfase/lysoPLipase"/>
</dbReference>
<dbReference type="SUPFAM" id="SSF47336">
    <property type="entry name" value="ACP-like"/>
    <property type="match status" value="2"/>
</dbReference>
<keyword evidence="2" id="KW-0596">Phosphopantetheine</keyword>
<feature type="region of interest" description="C-terminal hotdog fold" evidence="7">
    <location>
        <begin position="1421"/>
        <end position="1569"/>
    </location>
</feature>
<dbReference type="GO" id="GO:0008168">
    <property type="term" value="F:methyltransferase activity"/>
    <property type="evidence" value="ECO:0007669"/>
    <property type="project" value="UniProtKB-KW"/>
</dbReference>
<feature type="active site" description="Proton donor; for dehydratase activity" evidence="7">
    <location>
        <position position="1481"/>
    </location>
</feature>
<dbReference type="InterPro" id="IPR029063">
    <property type="entry name" value="SAM-dependent_MTases_sf"/>
</dbReference>
<dbReference type="Pfam" id="PF16073">
    <property type="entry name" value="SAT"/>
    <property type="match status" value="1"/>
</dbReference>
<dbReference type="OrthoDB" id="429813at2759"/>
<feature type="domain" description="PKS/mFAS DH" evidence="11">
    <location>
        <begin position="1263"/>
        <end position="1569"/>
    </location>
</feature>
<dbReference type="InterPro" id="IPR014031">
    <property type="entry name" value="Ketoacyl_synth_C"/>
</dbReference>
<dbReference type="Pfam" id="PF08242">
    <property type="entry name" value="Methyltransf_12"/>
    <property type="match status" value="1"/>
</dbReference>
<dbReference type="CDD" id="cd02440">
    <property type="entry name" value="AdoMet_MTases"/>
    <property type="match status" value="1"/>
</dbReference>
<dbReference type="Pfam" id="PF00326">
    <property type="entry name" value="Peptidase_S9"/>
    <property type="match status" value="1"/>
</dbReference>
<dbReference type="SUPFAM" id="SSF52151">
    <property type="entry name" value="FabD/lysophospholipase-like"/>
    <property type="match status" value="1"/>
</dbReference>
<keyword evidence="5" id="KW-0808">Transferase</keyword>
<dbReference type="InterPro" id="IPR014043">
    <property type="entry name" value="Acyl_transferase_dom"/>
</dbReference>
<accession>A0A5M3YY16</accession>
<dbReference type="SUPFAM" id="SSF53901">
    <property type="entry name" value="Thiolase-like"/>
    <property type="match status" value="1"/>
</dbReference>
<dbReference type="PROSITE" id="PS52004">
    <property type="entry name" value="KS3_2"/>
    <property type="match status" value="1"/>
</dbReference>
<feature type="domain" description="Ketosynthase family 3 (KS3)" evidence="10">
    <location>
        <begin position="370"/>
        <end position="785"/>
    </location>
</feature>
<evidence type="ECO:0000313" key="13">
    <source>
        <dbReference type="Proteomes" id="UP000452235"/>
    </source>
</evidence>
<evidence type="ECO:0000259" key="10">
    <source>
        <dbReference type="PROSITE" id="PS52004"/>
    </source>
</evidence>
<dbReference type="InterPro" id="IPR001375">
    <property type="entry name" value="Peptidase_S9_cat"/>
</dbReference>
<evidence type="ECO:0000259" key="11">
    <source>
        <dbReference type="PROSITE" id="PS52019"/>
    </source>
</evidence>
<dbReference type="PROSITE" id="PS00606">
    <property type="entry name" value="KS3_1"/>
    <property type="match status" value="1"/>
</dbReference>
<evidence type="ECO:0000313" key="12">
    <source>
        <dbReference type="EMBL" id="GFF19753.1"/>
    </source>
</evidence>
<dbReference type="Gene3D" id="3.30.70.3290">
    <property type="match status" value="1"/>
</dbReference>
<dbReference type="InterPro" id="IPR036736">
    <property type="entry name" value="ACP-like_sf"/>
</dbReference>
<dbReference type="GO" id="GO:0044550">
    <property type="term" value="P:secondary metabolite biosynthetic process"/>
    <property type="evidence" value="ECO:0007669"/>
    <property type="project" value="TreeGrafter"/>
</dbReference>
<dbReference type="SMART" id="SM00827">
    <property type="entry name" value="PKS_AT"/>
    <property type="match status" value="1"/>
</dbReference>
<keyword evidence="13" id="KW-1185">Reference proteome</keyword>
<dbReference type="InterPro" id="IPR014030">
    <property type="entry name" value="Ketoacyl_synth_N"/>
</dbReference>
<proteinExistence type="predicted"/>
<dbReference type="SUPFAM" id="SSF53335">
    <property type="entry name" value="S-adenosyl-L-methionine-dependent methyltransferases"/>
    <property type="match status" value="1"/>
</dbReference>
<dbReference type="PROSITE" id="PS52019">
    <property type="entry name" value="PKS_MFAS_DH"/>
    <property type="match status" value="1"/>
</dbReference>
<name>A0A5M3YY16_ASPTE</name>
<dbReference type="Pfam" id="PF14765">
    <property type="entry name" value="PS-DH"/>
    <property type="match status" value="1"/>
</dbReference>
<keyword evidence="3" id="KW-0597">Phosphoprotein</keyword>
<dbReference type="Pfam" id="PF00698">
    <property type="entry name" value="Acyl_transf_1"/>
    <property type="match status" value="1"/>
</dbReference>
<dbReference type="PROSITE" id="PS50075">
    <property type="entry name" value="CARRIER"/>
    <property type="match status" value="2"/>
</dbReference>
<dbReference type="GO" id="GO:0004312">
    <property type="term" value="F:fatty acid synthase activity"/>
    <property type="evidence" value="ECO:0007669"/>
    <property type="project" value="TreeGrafter"/>
</dbReference>